<sequence>MLETCWLCNKSYNSKRELKNHMIPAPHGRLVVICPWCYHEERTFKRVIDLKNHCKRHHSDHLNGVPEEFFSENNAFWLSLYPQDYKRLIRSTKWHDPLAIRARVVVLEWVRKITRSTRSKSEWLQGWEAEGRQKSPQSTPTLTNQDQQTNHMMNRFNSATPLSESHFQPDYEDEDASMVEYSPTRPNIGKMIVCEISLIPQNINAIVQQALTKYRALLKDQVLYDPKAMAAIARRMMTLKPNLSSAPDGRFVPLSDQTLTSRKKEIADALGVSQEYIISVSRAISTDWKPAKQVRLRIEEPSLPESAMVLQPGLEPVLPAALVPVPSSQMSSKLSTVRNQCPKISKTNVAITHEKIFTNQARAISLLSQGCMPLFPPSRRDWSSVPEEDISFAIGQTCIKWPPKGWEVMTPDRKLLIWEYTAMALSSAKTGLQFPSQERLDLLDTFNFLALPGTATNHLRKKDQCLAKSRYYTYEVLRQVAKEGGEEPPMKHWLSILEQGTEHRDKDYDSLIQKTDGVNLRLDAD</sequence>
<evidence type="ECO:0000313" key="4">
    <source>
        <dbReference type="Proteomes" id="UP001634394"/>
    </source>
</evidence>
<name>A0ABD3UQK6_SINWO</name>
<dbReference type="PROSITE" id="PS00028">
    <property type="entry name" value="ZINC_FINGER_C2H2_1"/>
    <property type="match status" value="1"/>
</dbReference>
<reference evidence="3 4" key="1">
    <citation type="submission" date="2024-11" db="EMBL/GenBank/DDBJ databases">
        <title>Chromosome-level genome assembly of the freshwater bivalve Anodonta woodiana.</title>
        <authorList>
            <person name="Chen X."/>
        </authorList>
    </citation>
    <scope>NUCLEOTIDE SEQUENCE [LARGE SCALE GENOMIC DNA]</scope>
    <source>
        <strain evidence="3">MN2024</strain>
        <tissue evidence="3">Gills</tissue>
    </source>
</reference>
<comment type="caution">
    <text evidence="3">The sequence shown here is derived from an EMBL/GenBank/DDBJ whole genome shotgun (WGS) entry which is preliminary data.</text>
</comment>
<proteinExistence type="predicted"/>
<gene>
    <name evidence="3" type="ORF">ACJMK2_015504</name>
</gene>
<accession>A0ABD3UQK6</accession>
<organism evidence="3 4">
    <name type="scientific">Sinanodonta woodiana</name>
    <name type="common">Chinese pond mussel</name>
    <name type="synonym">Anodonta woodiana</name>
    <dbReference type="NCBI Taxonomy" id="1069815"/>
    <lineage>
        <taxon>Eukaryota</taxon>
        <taxon>Metazoa</taxon>
        <taxon>Spiralia</taxon>
        <taxon>Lophotrochozoa</taxon>
        <taxon>Mollusca</taxon>
        <taxon>Bivalvia</taxon>
        <taxon>Autobranchia</taxon>
        <taxon>Heteroconchia</taxon>
        <taxon>Palaeoheterodonta</taxon>
        <taxon>Unionida</taxon>
        <taxon>Unionoidea</taxon>
        <taxon>Unionidae</taxon>
        <taxon>Unioninae</taxon>
        <taxon>Sinanodonta</taxon>
    </lineage>
</organism>
<evidence type="ECO:0000313" key="3">
    <source>
        <dbReference type="EMBL" id="KAL3851796.1"/>
    </source>
</evidence>
<dbReference type="InterPro" id="IPR013087">
    <property type="entry name" value="Znf_C2H2_type"/>
</dbReference>
<dbReference type="AlphaFoldDB" id="A0ABD3UQK6"/>
<dbReference type="EMBL" id="JBJQND010000015">
    <property type="protein sequence ID" value="KAL3851796.1"/>
    <property type="molecule type" value="Genomic_DNA"/>
</dbReference>
<feature type="compositionally biased region" description="Polar residues" evidence="1">
    <location>
        <begin position="134"/>
        <end position="145"/>
    </location>
</feature>
<keyword evidence="4" id="KW-1185">Reference proteome</keyword>
<feature type="domain" description="C2H2-type" evidence="2">
    <location>
        <begin position="5"/>
        <end position="27"/>
    </location>
</feature>
<feature type="region of interest" description="Disordered" evidence="1">
    <location>
        <begin position="124"/>
        <end position="145"/>
    </location>
</feature>
<evidence type="ECO:0000256" key="1">
    <source>
        <dbReference type="SAM" id="MobiDB-lite"/>
    </source>
</evidence>
<evidence type="ECO:0000259" key="2">
    <source>
        <dbReference type="PROSITE" id="PS00028"/>
    </source>
</evidence>
<dbReference type="Proteomes" id="UP001634394">
    <property type="component" value="Unassembled WGS sequence"/>
</dbReference>
<dbReference type="SMART" id="SM00355">
    <property type="entry name" value="ZnF_C2H2"/>
    <property type="match status" value="2"/>
</dbReference>
<protein>
    <recommendedName>
        <fullName evidence="2">C2H2-type domain-containing protein</fullName>
    </recommendedName>
</protein>